<evidence type="ECO:0000313" key="4">
    <source>
        <dbReference type="Proteomes" id="UP000526125"/>
    </source>
</evidence>
<evidence type="ECO:0000256" key="1">
    <source>
        <dbReference type="ARBA" id="ARBA00023125"/>
    </source>
</evidence>
<dbReference type="Gene3D" id="1.10.260.40">
    <property type="entry name" value="lambda repressor-like DNA-binding domains"/>
    <property type="match status" value="1"/>
</dbReference>
<proteinExistence type="predicted"/>
<sequence>MIKISAFVGERIKSLRKSKGLTQANLGEQVDLPQPYIGGIEKGERNISLETLQKLIEALDVTPAELFRHFENELPNKEMFEILDRINEVLSQRNIEEIRIVENFIYDLLKTIDKLKISS</sequence>
<dbReference type="SUPFAM" id="SSF47413">
    <property type="entry name" value="lambda repressor-like DNA-binding domains"/>
    <property type="match status" value="1"/>
</dbReference>
<name>A0A7Y6EVF6_9BACL</name>
<dbReference type="AlphaFoldDB" id="A0A7Y6EVF6"/>
<protein>
    <submittedName>
        <fullName evidence="3">Helix-turn-helix transcriptional regulator</fullName>
    </submittedName>
</protein>
<dbReference type="Pfam" id="PF01381">
    <property type="entry name" value="HTH_3"/>
    <property type="match status" value="1"/>
</dbReference>
<dbReference type="SMART" id="SM00530">
    <property type="entry name" value="HTH_XRE"/>
    <property type="match status" value="1"/>
</dbReference>
<organism evidence="3 4">
    <name type="scientific">Paenibacillus xylanilyticus</name>
    <dbReference type="NCBI Taxonomy" id="248903"/>
    <lineage>
        <taxon>Bacteria</taxon>
        <taxon>Bacillati</taxon>
        <taxon>Bacillota</taxon>
        <taxon>Bacilli</taxon>
        <taxon>Bacillales</taxon>
        <taxon>Paenibacillaceae</taxon>
        <taxon>Paenibacillus</taxon>
    </lineage>
</organism>
<dbReference type="GO" id="GO:0005829">
    <property type="term" value="C:cytosol"/>
    <property type="evidence" value="ECO:0007669"/>
    <property type="project" value="TreeGrafter"/>
</dbReference>
<dbReference type="InterPro" id="IPR050807">
    <property type="entry name" value="TransReg_Diox_bact_type"/>
</dbReference>
<dbReference type="PANTHER" id="PTHR46797:SF24">
    <property type="entry name" value="DNA-BINDING PHAGE PROTEIN"/>
    <property type="match status" value="1"/>
</dbReference>
<dbReference type="PROSITE" id="PS50943">
    <property type="entry name" value="HTH_CROC1"/>
    <property type="match status" value="1"/>
</dbReference>
<dbReference type="Proteomes" id="UP000526125">
    <property type="component" value="Unassembled WGS sequence"/>
</dbReference>
<keyword evidence="1" id="KW-0238">DNA-binding</keyword>
<evidence type="ECO:0000313" key="3">
    <source>
        <dbReference type="EMBL" id="NUU75385.1"/>
    </source>
</evidence>
<dbReference type="CDD" id="cd00093">
    <property type="entry name" value="HTH_XRE"/>
    <property type="match status" value="1"/>
</dbReference>
<gene>
    <name evidence="3" type="ORF">HP552_09100</name>
</gene>
<dbReference type="InterPro" id="IPR010982">
    <property type="entry name" value="Lambda_DNA-bd_dom_sf"/>
</dbReference>
<feature type="domain" description="HTH cro/C1-type" evidence="2">
    <location>
        <begin position="12"/>
        <end position="66"/>
    </location>
</feature>
<dbReference type="GO" id="GO:0003677">
    <property type="term" value="F:DNA binding"/>
    <property type="evidence" value="ECO:0007669"/>
    <property type="project" value="UniProtKB-KW"/>
</dbReference>
<dbReference type="GO" id="GO:0003700">
    <property type="term" value="F:DNA-binding transcription factor activity"/>
    <property type="evidence" value="ECO:0007669"/>
    <property type="project" value="TreeGrafter"/>
</dbReference>
<dbReference type="InterPro" id="IPR001387">
    <property type="entry name" value="Cro/C1-type_HTH"/>
</dbReference>
<comment type="caution">
    <text evidence="3">The sequence shown here is derived from an EMBL/GenBank/DDBJ whole genome shotgun (WGS) entry which is preliminary data.</text>
</comment>
<dbReference type="RefSeq" id="WP_175395201.1">
    <property type="nucleotide sequence ID" value="NZ_JABMCB010000169.1"/>
</dbReference>
<reference evidence="3 4" key="1">
    <citation type="submission" date="2020-05" db="EMBL/GenBank/DDBJ databases">
        <title>Genome Sequencing of Type Strains.</title>
        <authorList>
            <person name="Lemaire J.F."/>
            <person name="Inderbitzin P."/>
            <person name="Gregorio O.A."/>
            <person name="Collins S.B."/>
            <person name="Wespe N."/>
            <person name="Knight-Connoni V."/>
        </authorList>
    </citation>
    <scope>NUCLEOTIDE SEQUENCE [LARGE SCALE GENOMIC DNA]</scope>
    <source>
        <strain evidence="3 4">LMG 21957</strain>
    </source>
</reference>
<evidence type="ECO:0000259" key="2">
    <source>
        <dbReference type="PROSITE" id="PS50943"/>
    </source>
</evidence>
<keyword evidence="4" id="KW-1185">Reference proteome</keyword>
<dbReference type="PANTHER" id="PTHR46797">
    <property type="entry name" value="HTH-TYPE TRANSCRIPTIONAL REGULATOR"/>
    <property type="match status" value="1"/>
</dbReference>
<accession>A0A7Y6EVF6</accession>
<dbReference type="EMBL" id="JABMCB010000169">
    <property type="protein sequence ID" value="NUU75385.1"/>
    <property type="molecule type" value="Genomic_DNA"/>
</dbReference>